<proteinExistence type="predicted"/>
<dbReference type="EMBL" id="GBXM01100594">
    <property type="protein sequence ID" value="JAH07983.1"/>
    <property type="molecule type" value="Transcribed_RNA"/>
</dbReference>
<reference evidence="1" key="2">
    <citation type="journal article" date="2015" name="Fish Shellfish Immunol.">
        <title>Early steps in the European eel (Anguilla anguilla)-Vibrio vulnificus interaction in the gills: Role of the RtxA13 toxin.</title>
        <authorList>
            <person name="Callol A."/>
            <person name="Pajuelo D."/>
            <person name="Ebbesson L."/>
            <person name="Teles M."/>
            <person name="MacKenzie S."/>
            <person name="Amaro C."/>
        </authorList>
    </citation>
    <scope>NUCLEOTIDE SEQUENCE</scope>
</reference>
<protein>
    <submittedName>
        <fullName evidence="1">Uncharacterized protein</fullName>
    </submittedName>
</protein>
<sequence>MMGLSDVSKKKLHCRK</sequence>
<accession>A0A0E9PVU4</accession>
<reference evidence="1" key="1">
    <citation type="submission" date="2014-11" db="EMBL/GenBank/DDBJ databases">
        <authorList>
            <person name="Amaro Gonzalez C."/>
        </authorList>
    </citation>
    <scope>NUCLEOTIDE SEQUENCE</scope>
</reference>
<organism evidence="1">
    <name type="scientific">Anguilla anguilla</name>
    <name type="common">European freshwater eel</name>
    <name type="synonym">Muraena anguilla</name>
    <dbReference type="NCBI Taxonomy" id="7936"/>
    <lineage>
        <taxon>Eukaryota</taxon>
        <taxon>Metazoa</taxon>
        <taxon>Chordata</taxon>
        <taxon>Craniata</taxon>
        <taxon>Vertebrata</taxon>
        <taxon>Euteleostomi</taxon>
        <taxon>Actinopterygii</taxon>
        <taxon>Neopterygii</taxon>
        <taxon>Teleostei</taxon>
        <taxon>Anguilliformes</taxon>
        <taxon>Anguillidae</taxon>
        <taxon>Anguilla</taxon>
    </lineage>
</organism>
<evidence type="ECO:0000313" key="1">
    <source>
        <dbReference type="EMBL" id="JAH07983.1"/>
    </source>
</evidence>
<name>A0A0E9PVU4_ANGAN</name>
<dbReference type="AlphaFoldDB" id="A0A0E9PVU4"/>